<dbReference type="Proteomes" id="UP000748531">
    <property type="component" value="Unassembled WGS sequence"/>
</dbReference>
<sequence>MSYMTMQPILKSLPMVPSPKPSLASYRLQQYCSGYCRPVSQKNGFPVLFLPGTRGSAKMVRSIASAQEYFDFGTDMPFDFFSIDYNEDTTALSGELVQCQSEFLKLAVDHILAQYSGTVNAPRSVLVVGHSLGALVAFYLLSDPTFDQHKITTVISLAAPVFSSIFSPGYHMDHVYNRISNYLARVAAQPSHPLVVISLTGGSRDLMVPDILGNVNQNLDGLKALWLSTSAVAHVWASCDHLCIVWCRQLVYELVSSLHELTLLSPNMNKLDPHSRLGVFHNHLLTRPLQLDRLILHDSVENRSTIAINQFPRLEWMYKTRQDRVIIEQILPTSGLFMKFGPFFEQPDQRVLIMVHQSFNDFSLMPVPRTPWLFLCIPDLSTSSNTNDQSPCTHLVPIDENSPYTTWMPAHRSHGPYGVAMLTVPQMVNVDTSTHHTGHPFPGAYVVVAIPPPMFPETKLSLLLETIDVLAYRLHTFTDTHIGVWPLQSVTHVPLHVSNTSSVDVGYFGIMNRTQSIFHRFYFPNDRFMFSQSLPSPRLSVVVNNCSEPTNVNALVSWFTPWNHHFYNSFILPDRINLIDLDVPGPSKSALSNESAFVDLFLNPLCSYTLTIEYSILGWTVKLFRLHWSHLFGLIMAHLLIELILFTCVPSMALQAIRSLIAPLSLRSSSPKRISLNNEDVRPVCRLSPDCDSCTPSHVWHLGAFLVHFASFHLFNIPFSDWTHMQKYGHLGLRFRDLTPLGSHISLAERLLAHCALLPLTLPISVLVPCLVHLSCPLMLGVMKLCNNFLGHFFHLQYRLPTIQKRDTLLTTCIILLIGGLVSEALCVFLLAARLLFKINISLLMTISKPHHMVSTQDRATSPVRSQSVDQFAFRSLPAEKHFRLNLLIAFMLVFLSILLTESWFSLFIRFREYIHSGYYAIHLLFRLPTNPSDTTLFTICVLLATTTWNSGLWRRFLSTDKQQQRQTEQKCLWYSFVGLVFTLTLFVCVFFLLQTAIRAVRVFFLGSLGLVFLDLSVVLFKAGSCTLVTSTKPKCV</sequence>
<evidence type="ECO:0000256" key="2">
    <source>
        <dbReference type="ARBA" id="ARBA00006931"/>
    </source>
</evidence>
<dbReference type="EMBL" id="LUCH01001776">
    <property type="protein sequence ID" value="KAF5402499.1"/>
    <property type="molecule type" value="Genomic_DNA"/>
</dbReference>
<organism evidence="12 13">
    <name type="scientific">Paragonimus heterotremus</name>
    <dbReference type="NCBI Taxonomy" id="100268"/>
    <lineage>
        <taxon>Eukaryota</taxon>
        <taxon>Metazoa</taxon>
        <taxon>Spiralia</taxon>
        <taxon>Lophotrochozoa</taxon>
        <taxon>Platyhelminthes</taxon>
        <taxon>Trematoda</taxon>
        <taxon>Digenea</taxon>
        <taxon>Plagiorchiida</taxon>
        <taxon>Troglotremata</taxon>
        <taxon>Troglotrematidae</taxon>
        <taxon>Paragonimus</taxon>
    </lineage>
</organism>
<dbReference type="GO" id="GO:0005789">
    <property type="term" value="C:endoplasmic reticulum membrane"/>
    <property type="evidence" value="ECO:0007669"/>
    <property type="project" value="UniProtKB-SubCell"/>
</dbReference>
<feature type="transmembrane region" description="Helical" evidence="10">
    <location>
        <begin position="809"/>
        <end position="837"/>
    </location>
</feature>
<dbReference type="GO" id="GO:0050185">
    <property type="term" value="F:phosphatidylinositol deacylase activity"/>
    <property type="evidence" value="ECO:0007669"/>
    <property type="project" value="TreeGrafter"/>
</dbReference>
<comment type="subcellular location">
    <subcellularLocation>
        <location evidence="1">Endoplasmic reticulum membrane</location>
        <topology evidence="1">Multi-pass membrane protein</topology>
    </subcellularLocation>
</comment>
<comment type="caution">
    <text evidence="10">Lacks conserved residue(s) required for the propagation of feature annotation.</text>
</comment>
<keyword evidence="5 10" id="KW-0378">Hydrolase</keyword>
<gene>
    <name evidence="12" type="ORF">PHET_04126</name>
</gene>
<name>A0A8J4TCT5_9TREM</name>
<evidence type="ECO:0000256" key="3">
    <source>
        <dbReference type="ARBA" id="ARBA00022448"/>
    </source>
</evidence>
<accession>A0A8J4TCT5</accession>
<feature type="transmembrane region" description="Helical" evidence="10">
    <location>
        <begin position="631"/>
        <end position="657"/>
    </location>
</feature>
<evidence type="ECO:0000256" key="10">
    <source>
        <dbReference type="RuleBase" id="RU365011"/>
    </source>
</evidence>
<evidence type="ECO:0000259" key="11">
    <source>
        <dbReference type="Pfam" id="PF07819"/>
    </source>
</evidence>
<evidence type="ECO:0000256" key="8">
    <source>
        <dbReference type="ARBA" id="ARBA00022989"/>
    </source>
</evidence>
<dbReference type="PANTHER" id="PTHR15495:SF7">
    <property type="entry name" value="GPI INOSITOL-DEACYLASE"/>
    <property type="match status" value="1"/>
</dbReference>
<evidence type="ECO:0000313" key="13">
    <source>
        <dbReference type="Proteomes" id="UP000748531"/>
    </source>
</evidence>
<dbReference type="InterPro" id="IPR039529">
    <property type="entry name" value="PGAP1/BST1"/>
</dbReference>
<keyword evidence="9 10" id="KW-0472">Membrane</keyword>
<dbReference type="PANTHER" id="PTHR15495">
    <property type="entry name" value="NEGATIVE REGULATOR OF VESICLE FORMATION-RELATED"/>
    <property type="match status" value="1"/>
</dbReference>
<feature type="transmembrane region" description="Helical" evidence="10">
    <location>
        <begin position="885"/>
        <end position="909"/>
    </location>
</feature>
<comment type="function">
    <text evidence="10">Involved in inositol deacylation of GPI-anchored proteins which plays important roles in the quality control and ER-associated degradation of GPI-anchored proteins.</text>
</comment>
<dbReference type="GO" id="GO:0015031">
    <property type="term" value="P:protein transport"/>
    <property type="evidence" value="ECO:0007669"/>
    <property type="project" value="UniProtKB-KW"/>
</dbReference>
<keyword evidence="3 10" id="KW-0813">Transport</keyword>
<dbReference type="InterPro" id="IPR012908">
    <property type="entry name" value="PGAP1-ab_dom-like"/>
</dbReference>
<keyword evidence="6 10" id="KW-0256">Endoplasmic reticulum</keyword>
<dbReference type="SUPFAM" id="SSF53474">
    <property type="entry name" value="alpha/beta-Hydrolases"/>
    <property type="match status" value="1"/>
</dbReference>
<dbReference type="Pfam" id="PF24660">
    <property type="entry name" value="PGAP1_3rd"/>
    <property type="match status" value="1"/>
</dbReference>
<evidence type="ECO:0000256" key="6">
    <source>
        <dbReference type="ARBA" id="ARBA00022824"/>
    </source>
</evidence>
<protein>
    <recommendedName>
        <fullName evidence="10">GPI inositol-deacylase</fullName>
        <ecNumber evidence="10">3.1.-.-</ecNumber>
    </recommendedName>
</protein>
<evidence type="ECO:0000256" key="9">
    <source>
        <dbReference type="ARBA" id="ARBA00023136"/>
    </source>
</evidence>
<evidence type="ECO:0000256" key="4">
    <source>
        <dbReference type="ARBA" id="ARBA00022692"/>
    </source>
</evidence>
<dbReference type="Pfam" id="PF07819">
    <property type="entry name" value="PGAP1"/>
    <property type="match status" value="1"/>
</dbReference>
<dbReference type="GO" id="GO:0006505">
    <property type="term" value="P:GPI anchor metabolic process"/>
    <property type="evidence" value="ECO:0007669"/>
    <property type="project" value="TreeGrafter"/>
</dbReference>
<feature type="transmembrane region" description="Helical" evidence="10">
    <location>
        <begin position="973"/>
        <end position="994"/>
    </location>
</feature>
<comment type="similarity">
    <text evidence="2 10">Belongs to the GPI inositol-deacylase family.</text>
</comment>
<feature type="transmembrane region" description="Helical" evidence="10">
    <location>
        <begin position="1000"/>
        <end position="1021"/>
    </location>
</feature>
<evidence type="ECO:0000313" key="12">
    <source>
        <dbReference type="EMBL" id="KAF5402499.1"/>
    </source>
</evidence>
<evidence type="ECO:0000256" key="5">
    <source>
        <dbReference type="ARBA" id="ARBA00022801"/>
    </source>
</evidence>
<dbReference type="OrthoDB" id="348976at2759"/>
<evidence type="ECO:0000256" key="7">
    <source>
        <dbReference type="ARBA" id="ARBA00022927"/>
    </source>
</evidence>
<evidence type="ECO:0000256" key="1">
    <source>
        <dbReference type="ARBA" id="ARBA00004477"/>
    </source>
</evidence>
<keyword evidence="4 10" id="KW-0812">Transmembrane</keyword>
<dbReference type="Gene3D" id="3.40.50.1820">
    <property type="entry name" value="alpha/beta hydrolase"/>
    <property type="match status" value="1"/>
</dbReference>
<dbReference type="AlphaFoldDB" id="A0A8J4TCT5"/>
<keyword evidence="7 10" id="KW-0653">Protein transport</keyword>
<feature type="domain" description="GPI inositol-deacylase PGAP1-like alpha/beta" evidence="11">
    <location>
        <begin position="43"/>
        <end position="259"/>
    </location>
</feature>
<dbReference type="EC" id="3.1.-.-" evidence="10"/>
<reference evidence="12" key="1">
    <citation type="submission" date="2019-05" db="EMBL/GenBank/DDBJ databases">
        <title>Annotation for the trematode Paragonimus heterotremus.</title>
        <authorList>
            <person name="Choi Y.-J."/>
        </authorList>
    </citation>
    <scope>NUCLEOTIDE SEQUENCE</scope>
    <source>
        <strain evidence="12">LC</strain>
    </source>
</reference>
<dbReference type="InterPro" id="IPR029058">
    <property type="entry name" value="AB_hydrolase_fold"/>
</dbReference>
<keyword evidence="8 10" id="KW-1133">Transmembrane helix</keyword>
<comment type="caution">
    <text evidence="12">The sequence shown here is derived from an EMBL/GenBank/DDBJ whole genome shotgun (WGS) entry which is preliminary data.</text>
</comment>
<keyword evidence="13" id="KW-1185">Reference proteome</keyword>
<dbReference type="GO" id="GO:0006888">
    <property type="term" value="P:endoplasmic reticulum to Golgi vesicle-mediated transport"/>
    <property type="evidence" value="ECO:0007669"/>
    <property type="project" value="TreeGrafter"/>
</dbReference>
<proteinExistence type="inferred from homology"/>